<dbReference type="PANTHER" id="PTHR46296:SF7">
    <property type="entry name" value="C2 DOMAIN-CONTAINING PROTEIN"/>
    <property type="match status" value="1"/>
</dbReference>
<dbReference type="InterPro" id="IPR044511">
    <property type="entry name" value="At1g03370/At5g50170-like"/>
</dbReference>
<organism evidence="2 3">
    <name type="scientific">Acacia crassicarpa</name>
    <name type="common">northern wattle</name>
    <dbReference type="NCBI Taxonomy" id="499986"/>
    <lineage>
        <taxon>Eukaryota</taxon>
        <taxon>Viridiplantae</taxon>
        <taxon>Streptophyta</taxon>
        <taxon>Embryophyta</taxon>
        <taxon>Tracheophyta</taxon>
        <taxon>Spermatophyta</taxon>
        <taxon>Magnoliopsida</taxon>
        <taxon>eudicotyledons</taxon>
        <taxon>Gunneridae</taxon>
        <taxon>Pentapetalae</taxon>
        <taxon>rosids</taxon>
        <taxon>fabids</taxon>
        <taxon>Fabales</taxon>
        <taxon>Fabaceae</taxon>
        <taxon>Caesalpinioideae</taxon>
        <taxon>mimosoid clade</taxon>
        <taxon>Acacieae</taxon>
        <taxon>Acacia</taxon>
    </lineage>
</organism>
<gene>
    <name evidence="2" type="ORF">QN277_025576</name>
</gene>
<accession>A0AAE1K598</accession>
<dbReference type="InterPro" id="IPR000008">
    <property type="entry name" value="C2_dom"/>
</dbReference>
<dbReference type="CDD" id="cd00030">
    <property type="entry name" value="C2"/>
    <property type="match status" value="1"/>
</dbReference>
<dbReference type="Proteomes" id="UP001293593">
    <property type="component" value="Unassembled WGS sequence"/>
</dbReference>
<feature type="domain" description="C2" evidence="1">
    <location>
        <begin position="1"/>
        <end position="103"/>
    </location>
</feature>
<keyword evidence="3" id="KW-1185">Reference proteome</keyword>
<dbReference type="SMART" id="SM00239">
    <property type="entry name" value="C2"/>
    <property type="match status" value="1"/>
</dbReference>
<sequence>MLRLYVCVLEAKDLPVKNSYVKLKLGKFKSKTRILRHTSNPVWYEEFVFRVLDAAHDELVVSILNHNHEPVVVNGGLDLLGEVRIPVDSVASEDKQILPPTWFSLECPKTEKFVNIYCGLLNLFPCSILEISL</sequence>
<proteinExistence type="predicted"/>
<evidence type="ECO:0000313" key="2">
    <source>
        <dbReference type="EMBL" id="KAK4264395.1"/>
    </source>
</evidence>
<dbReference type="PANTHER" id="PTHR46296">
    <property type="entry name" value="BNAA05G37250D PROTEIN"/>
    <property type="match status" value="1"/>
</dbReference>
<evidence type="ECO:0000259" key="1">
    <source>
        <dbReference type="PROSITE" id="PS50004"/>
    </source>
</evidence>
<evidence type="ECO:0000313" key="3">
    <source>
        <dbReference type="Proteomes" id="UP001293593"/>
    </source>
</evidence>
<name>A0AAE1K598_9FABA</name>
<dbReference type="InterPro" id="IPR035892">
    <property type="entry name" value="C2_domain_sf"/>
</dbReference>
<reference evidence="2" key="1">
    <citation type="submission" date="2023-10" db="EMBL/GenBank/DDBJ databases">
        <title>Chromosome-level genome of the transformable northern wattle, Acacia crassicarpa.</title>
        <authorList>
            <person name="Massaro I."/>
            <person name="Sinha N.R."/>
            <person name="Poethig S."/>
            <person name="Leichty A.R."/>
        </authorList>
    </citation>
    <scope>NUCLEOTIDE SEQUENCE</scope>
    <source>
        <strain evidence="2">Acra3RX</strain>
        <tissue evidence="2">Leaf</tissue>
    </source>
</reference>
<dbReference type="PROSITE" id="PS50004">
    <property type="entry name" value="C2"/>
    <property type="match status" value="1"/>
</dbReference>
<dbReference type="EMBL" id="JAWXYG010000008">
    <property type="protein sequence ID" value="KAK4264395.1"/>
    <property type="molecule type" value="Genomic_DNA"/>
</dbReference>
<dbReference type="Gene3D" id="2.60.40.150">
    <property type="entry name" value="C2 domain"/>
    <property type="match status" value="1"/>
</dbReference>
<comment type="caution">
    <text evidence="2">The sequence shown here is derived from an EMBL/GenBank/DDBJ whole genome shotgun (WGS) entry which is preliminary data.</text>
</comment>
<dbReference type="SUPFAM" id="SSF49562">
    <property type="entry name" value="C2 domain (Calcium/lipid-binding domain, CaLB)"/>
    <property type="match status" value="1"/>
</dbReference>
<dbReference type="AlphaFoldDB" id="A0AAE1K598"/>
<protein>
    <recommendedName>
        <fullName evidence="1">C2 domain-containing protein</fullName>
    </recommendedName>
</protein>
<dbReference type="Pfam" id="PF00168">
    <property type="entry name" value="C2"/>
    <property type="match status" value="1"/>
</dbReference>